<feature type="domain" description="GH18" evidence="2">
    <location>
        <begin position="22"/>
        <end position="383"/>
    </location>
</feature>
<dbReference type="PANTHER" id="PTHR11177:SF400">
    <property type="entry name" value="ENDOCHITINASE-RELATED"/>
    <property type="match status" value="1"/>
</dbReference>
<dbReference type="GO" id="GO:0004568">
    <property type="term" value="F:chitinase activity"/>
    <property type="evidence" value="ECO:0007669"/>
    <property type="project" value="TreeGrafter"/>
</dbReference>
<name>A0A8R1Y543_ONCVO</name>
<dbReference type="InterPro" id="IPR029070">
    <property type="entry name" value="Chitinase_insertion_sf"/>
</dbReference>
<dbReference type="InterPro" id="IPR017853">
    <property type="entry name" value="GH"/>
</dbReference>
<dbReference type="Pfam" id="PF00704">
    <property type="entry name" value="Glyco_hydro_18"/>
    <property type="match status" value="1"/>
</dbReference>
<reference evidence="4" key="1">
    <citation type="submission" date="2013-10" db="EMBL/GenBank/DDBJ databases">
        <title>Genome sequencing of Onchocerca volvulus.</title>
        <authorList>
            <person name="Cotton J."/>
            <person name="Tsai J."/>
            <person name="Stanley E."/>
            <person name="Tracey A."/>
            <person name="Holroyd N."/>
            <person name="Lustigman S."/>
            <person name="Berriman M."/>
        </authorList>
    </citation>
    <scope>NUCLEOTIDE SEQUENCE</scope>
</reference>
<dbReference type="AlphaFoldDB" id="A0A8R1Y543"/>
<sequence length="395" mass="44499">MRIGAMLIPFIILSNAVIAYGYVRGFYYTNWAQHRIGEGRFLPEDIPEGLCTHILYAYAKVDESGASLPFERNAEDSCRFGMYSRVTKLKESDPKLKILLAYGGYHFGSKTFTAIAKSADKRKHFIESAITFLRKHKVDGIVLDWEYPIGLAKEHAEFIKEMKVAFKKESQKTVEEQLILTTAVSAGQPIIDQSYNIRSLAENLDLLFLMSYSFHGSWEKNVDLHAKLRPTKGETAGVGVFITVLYGMPKEKIIIGIPTYDRGWTLKNPSETAIGAKAIGPSSPLTTNPAGGSAAYWEICEYLKEGGNQTIDEQGVGAYMVKGNQWYGYDNEETVKIKIRWLKEKGYGGAFMWSLDFDDFRGTDCGKGSYPLLNAINREFENEITDVTEECRHYI</sequence>
<dbReference type="GO" id="GO:0006032">
    <property type="term" value="P:chitin catabolic process"/>
    <property type="evidence" value="ECO:0007669"/>
    <property type="project" value="TreeGrafter"/>
</dbReference>
<dbReference type="EnsemblMetazoa" id="OVOC9515.1">
    <property type="protein sequence ID" value="OVOC9515.1"/>
    <property type="gene ID" value="WBGene00246324"/>
</dbReference>
<dbReference type="EMBL" id="CMVM020000283">
    <property type="status" value="NOT_ANNOTATED_CDS"/>
    <property type="molecule type" value="Genomic_DNA"/>
</dbReference>
<evidence type="ECO:0000313" key="3">
    <source>
        <dbReference type="EnsemblMetazoa" id="OVOC9515.1"/>
    </source>
</evidence>
<dbReference type="SMART" id="SM00636">
    <property type="entry name" value="Glyco_18"/>
    <property type="match status" value="1"/>
</dbReference>
<dbReference type="SUPFAM" id="SSF54556">
    <property type="entry name" value="Chitinase insertion domain"/>
    <property type="match status" value="1"/>
</dbReference>
<keyword evidence="4" id="KW-1185">Reference proteome</keyword>
<dbReference type="FunFam" id="3.10.50.10:FF:000001">
    <property type="entry name" value="Chitinase 3-like 1"/>
    <property type="match status" value="1"/>
</dbReference>
<keyword evidence="1" id="KW-1015">Disulfide bond</keyword>
<dbReference type="GO" id="GO:0005576">
    <property type="term" value="C:extracellular region"/>
    <property type="evidence" value="ECO:0007669"/>
    <property type="project" value="TreeGrafter"/>
</dbReference>
<reference evidence="3" key="2">
    <citation type="submission" date="2022-06" db="UniProtKB">
        <authorList>
            <consortium name="EnsemblMetazoa"/>
        </authorList>
    </citation>
    <scope>IDENTIFICATION</scope>
</reference>
<dbReference type="SUPFAM" id="SSF51445">
    <property type="entry name" value="(Trans)glycosidases"/>
    <property type="match status" value="1"/>
</dbReference>
<dbReference type="InterPro" id="IPR050314">
    <property type="entry name" value="Glycosyl_Hydrlase_18"/>
</dbReference>
<evidence type="ECO:0000259" key="2">
    <source>
        <dbReference type="PROSITE" id="PS51910"/>
    </source>
</evidence>
<dbReference type="GO" id="GO:0008061">
    <property type="term" value="F:chitin binding"/>
    <property type="evidence" value="ECO:0007669"/>
    <property type="project" value="InterPro"/>
</dbReference>
<proteinExistence type="predicted"/>
<accession>A0A8R1Y543</accession>
<dbReference type="GO" id="GO:0005975">
    <property type="term" value="P:carbohydrate metabolic process"/>
    <property type="evidence" value="ECO:0007669"/>
    <property type="project" value="InterPro"/>
</dbReference>
<dbReference type="Gene3D" id="3.20.20.80">
    <property type="entry name" value="Glycosidases"/>
    <property type="match status" value="1"/>
</dbReference>
<evidence type="ECO:0000313" key="4">
    <source>
        <dbReference type="Proteomes" id="UP000024404"/>
    </source>
</evidence>
<dbReference type="InterPro" id="IPR001223">
    <property type="entry name" value="Glyco_hydro18_cat"/>
</dbReference>
<protein>
    <submittedName>
        <fullName evidence="3">Chitinase-3-like protein 1</fullName>
    </submittedName>
</protein>
<dbReference type="PROSITE" id="PS51910">
    <property type="entry name" value="GH18_2"/>
    <property type="match status" value="1"/>
</dbReference>
<evidence type="ECO:0000256" key="1">
    <source>
        <dbReference type="ARBA" id="ARBA00023157"/>
    </source>
</evidence>
<dbReference type="OMA" id="MNSSFCV"/>
<dbReference type="Proteomes" id="UP000024404">
    <property type="component" value="Unassembled WGS sequence"/>
</dbReference>
<dbReference type="InterPro" id="IPR011583">
    <property type="entry name" value="Chitinase_II/V-like_cat"/>
</dbReference>
<organism evidence="3 4">
    <name type="scientific">Onchocerca volvulus</name>
    <dbReference type="NCBI Taxonomy" id="6282"/>
    <lineage>
        <taxon>Eukaryota</taxon>
        <taxon>Metazoa</taxon>
        <taxon>Ecdysozoa</taxon>
        <taxon>Nematoda</taxon>
        <taxon>Chromadorea</taxon>
        <taxon>Rhabditida</taxon>
        <taxon>Spirurina</taxon>
        <taxon>Spiruromorpha</taxon>
        <taxon>Filarioidea</taxon>
        <taxon>Onchocercidae</taxon>
        <taxon>Onchocerca</taxon>
    </lineage>
</organism>
<dbReference type="PANTHER" id="PTHR11177">
    <property type="entry name" value="CHITINASE"/>
    <property type="match status" value="1"/>
</dbReference>
<dbReference type="Gene3D" id="3.10.50.10">
    <property type="match status" value="1"/>
</dbReference>